<reference evidence="2 3" key="1">
    <citation type="submission" date="2023-06" db="EMBL/GenBank/DDBJ databases">
        <title>Complete Genome Sequence of Flavobacterium keumense K3R-10.</title>
        <authorList>
            <person name="Jeong H."/>
            <person name="Jhang S.Y."/>
            <person name="Kim J.N."/>
        </authorList>
    </citation>
    <scope>NUCLEOTIDE SEQUENCE [LARGE SCALE GENOMIC DNA]</scope>
    <source>
        <strain evidence="2 3">K3R-10</strain>
    </source>
</reference>
<feature type="chain" id="PRO_5047549282" evidence="1">
    <location>
        <begin position="19"/>
        <end position="242"/>
    </location>
</feature>
<dbReference type="EMBL" id="CP092332">
    <property type="protein sequence ID" value="WGK94839.1"/>
    <property type="molecule type" value="Genomic_DNA"/>
</dbReference>
<sequence>MIRLICFIVFWCTAQLFAQGNVPVECHGKVNADMTNLEGIYVINLKTENASITDREGYFFIKAAVGDTLLLSAYQFKSVKIALTPEHLQTNVFFVEMKPIMNELKEVVVSRYPNISAEALGIIPNGIKKYTPAERKLATASSGFGLDPLLNLMSGRTNMLKKELEVEKKETFLAQLESMFDQNHLVNTLHIPTIYVKGFLYFAVENPKFTRVLETKNHTSIEFLLAELARQYLEIVVPKKEN</sequence>
<protein>
    <submittedName>
        <fullName evidence="2">Carboxypeptidase-like regulatory domain-containing protein</fullName>
    </submittedName>
</protein>
<feature type="signal peptide" evidence="1">
    <location>
        <begin position="1"/>
        <end position="18"/>
    </location>
</feature>
<evidence type="ECO:0000313" key="3">
    <source>
        <dbReference type="Proteomes" id="UP001232117"/>
    </source>
</evidence>
<proteinExistence type="predicted"/>
<evidence type="ECO:0000256" key="1">
    <source>
        <dbReference type="SAM" id="SignalP"/>
    </source>
</evidence>
<accession>A0ABY8N5B9</accession>
<name>A0ABY8N5B9_9FLAO</name>
<dbReference type="SUPFAM" id="SSF49464">
    <property type="entry name" value="Carboxypeptidase regulatory domain-like"/>
    <property type="match status" value="1"/>
</dbReference>
<evidence type="ECO:0000313" key="2">
    <source>
        <dbReference type="EMBL" id="WGK94839.1"/>
    </source>
</evidence>
<dbReference type="InterPro" id="IPR008969">
    <property type="entry name" value="CarboxyPept-like_regulatory"/>
</dbReference>
<dbReference type="RefSeq" id="WP_264534545.1">
    <property type="nucleotide sequence ID" value="NZ_CP092332.1"/>
</dbReference>
<keyword evidence="1" id="KW-0732">Signal</keyword>
<organism evidence="2 3">
    <name type="scientific">Flavobacterium keumense</name>
    <dbReference type="NCBI Taxonomy" id="1306518"/>
    <lineage>
        <taxon>Bacteria</taxon>
        <taxon>Pseudomonadati</taxon>
        <taxon>Bacteroidota</taxon>
        <taxon>Flavobacteriia</taxon>
        <taxon>Flavobacteriales</taxon>
        <taxon>Flavobacteriaceae</taxon>
        <taxon>Flavobacterium</taxon>
    </lineage>
</organism>
<dbReference type="Proteomes" id="UP001232117">
    <property type="component" value="Chromosome"/>
</dbReference>
<keyword evidence="3" id="KW-1185">Reference proteome</keyword>
<gene>
    <name evidence="2" type="ORF">MG292_01010</name>
</gene>